<dbReference type="OrthoDB" id="5240074at2759"/>
<dbReference type="GeneID" id="63840197"/>
<evidence type="ECO:0000256" key="1">
    <source>
        <dbReference type="SAM" id="MobiDB-lite"/>
    </source>
</evidence>
<dbReference type="RefSeq" id="XP_040779862.1">
    <property type="nucleotide sequence ID" value="XM_040923068.1"/>
</dbReference>
<sequence length="185" mass="19738">MIPTSCLRETIILVIFGIVLVPIAAKRAHHAPPGYGQTFSKELSSLTWYNRESALLLSKVPRVDDPIAYRPSPPLAEQAFEHNETLSILYATDSAPYTETSAPLTIRFQISTARDQTAMTTTSSSSTVTGSSGEAMATTAPRSASATTQPPPAVVKASSDASRGSWRLIWMGSAIAAVAVFMMSC</sequence>
<dbReference type="EMBL" id="MU032345">
    <property type="protein sequence ID" value="KAF3768901.1"/>
    <property type="molecule type" value="Genomic_DNA"/>
</dbReference>
<reference evidence="2" key="1">
    <citation type="journal article" date="2020" name="Phytopathology">
        <title>Genome sequence of the chestnut blight fungus Cryphonectria parasitica EP155: A fundamental resource for an archetypical invasive plant pathogen.</title>
        <authorList>
            <person name="Crouch J.A."/>
            <person name="Dawe A."/>
            <person name="Aerts A."/>
            <person name="Barry K."/>
            <person name="Churchill A.C.L."/>
            <person name="Grimwood J."/>
            <person name="Hillman B."/>
            <person name="Milgroom M.G."/>
            <person name="Pangilinan J."/>
            <person name="Smith M."/>
            <person name="Salamov A."/>
            <person name="Schmutz J."/>
            <person name="Yadav J."/>
            <person name="Grigoriev I.V."/>
            <person name="Nuss D."/>
        </authorList>
    </citation>
    <scope>NUCLEOTIDE SEQUENCE</scope>
    <source>
        <strain evidence="2">EP155</strain>
    </source>
</reference>
<organism evidence="2 3">
    <name type="scientific">Cryphonectria parasitica (strain ATCC 38755 / EP155)</name>
    <dbReference type="NCBI Taxonomy" id="660469"/>
    <lineage>
        <taxon>Eukaryota</taxon>
        <taxon>Fungi</taxon>
        <taxon>Dikarya</taxon>
        <taxon>Ascomycota</taxon>
        <taxon>Pezizomycotina</taxon>
        <taxon>Sordariomycetes</taxon>
        <taxon>Sordariomycetidae</taxon>
        <taxon>Diaporthales</taxon>
        <taxon>Cryphonectriaceae</taxon>
        <taxon>Cryphonectria-Endothia species complex</taxon>
        <taxon>Cryphonectria</taxon>
    </lineage>
</organism>
<protein>
    <submittedName>
        <fullName evidence="2">Uncharacterized protein</fullName>
    </submittedName>
</protein>
<proteinExistence type="predicted"/>
<feature type="compositionally biased region" description="Low complexity" evidence="1">
    <location>
        <begin position="120"/>
        <end position="148"/>
    </location>
</feature>
<evidence type="ECO:0000313" key="2">
    <source>
        <dbReference type="EMBL" id="KAF3768901.1"/>
    </source>
</evidence>
<feature type="region of interest" description="Disordered" evidence="1">
    <location>
        <begin position="117"/>
        <end position="158"/>
    </location>
</feature>
<name>A0A9P4Y8W0_CRYP1</name>
<dbReference type="Proteomes" id="UP000803844">
    <property type="component" value="Unassembled WGS sequence"/>
</dbReference>
<keyword evidence="3" id="KW-1185">Reference proteome</keyword>
<dbReference type="AlphaFoldDB" id="A0A9P4Y8W0"/>
<comment type="caution">
    <text evidence="2">The sequence shown here is derived from an EMBL/GenBank/DDBJ whole genome shotgun (WGS) entry which is preliminary data.</text>
</comment>
<evidence type="ECO:0000313" key="3">
    <source>
        <dbReference type="Proteomes" id="UP000803844"/>
    </source>
</evidence>
<gene>
    <name evidence="2" type="ORF">M406DRAFT_355070</name>
</gene>
<accession>A0A9P4Y8W0</accession>